<name>A0A3Q9FQQ1_9BACT</name>
<feature type="chain" id="PRO_5018635975" description="Outer membrane protein beta-barrel domain-containing protein" evidence="1">
    <location>
        <begin position="21"/>
        <end position="332"/>
    </location>
</feature>
<gene>
    <name evidence="2" type="ORF">EI427_09990</name>
</gene>
<evidence type="ECO:0000313" key="3">
    <source>
        <dbReference type="Proteomes" id="UP000267268"/>
    </source>
</evidence>
<sequence>MKTVLSLLLITFCTLSSLYAQEDSTKVIKEKYPYRFPIWGQKVMDRGIEFPKPAGISLSYIFNEMYLDISEFNMSIGGIPMDDILNEETLGFKKTRAFTNGTNLRADLFVLPFMNVYGLFSLNKGGTEVSLQPTFGGTTLPEFGSKVEFDAVTFGGGMTLHYAIQKFFISADVNISSSKSALLDQNVGVVTSSYRFGRRFTFKNKKKLAFYIGAMYRNFMNHSGNSGRITLGEALPGLEESYKNWYNGLSNPQKKIMDQVEQKIADRLEGKGYNSVGEIPIEYYIQKDLIQKWTFQFGGNYELNDRWMIRGEYGVSNYSKFLMTGVNYRFGL</sequence>
<dbReference type="RefSeq" id="WP_126614168.1">
    <property type="nucleotide sequence ID" value="NZ_CP034562.1"/>
</dbReference>
<dbReference type="AlphaFoldDB" id="A0A3Q9FQQ1"/>
<dbReference type="EMBL" id="CP034562">
    <property type="protein sequence ID" value="AZQ62552.1"/>
    <property type="molecule type" value="Genomic_DNA"/>
</dbReference>
<keyword evidence="1" id="KW-0732">Signal</keyword>
<accession>A0A3Q9FQQ1</accession>
<feature type="signal peptide" evidence="1">
    <location>
        <begin position="1"/>
        <end position="20"/>
    </location>
</feature>
<evidence type="ECO:0008006" key="4">
    <source>
        <dbReference type="Google" id="ProtNLM"/>
    </source>
</evidence>
<protein>
    <recommendedName>
        <fullName evidence="4">Outer membrane protein beta-barrel domain-containing protein</fullName>
    </recommendedName>
</protein>
<proteinExistence type="predicted"/>
<dbReference type="OrthoDB" id="7593840at2"/>
<keyword evidence="3" id="KW-1185">Reference proteome</keyword>
<organism evidence="2 3">
    <name type="scientific">Flammeovirga pectinis</name>
    <dbReference type="NCBI Taxonomy" id="2494373"/>
    <lineage>
        <taxon>Bacteria</taxon>
        <taxon>Pseudomonadati</taxon>
        <taxon>Bacteroidota</taxon>
        <taxon>Cytophagia</taxon>
        <taxon>Cytophagales</taxon>
        <taxon>Flammeovirgaceae</taxon>
        <taxon>Flammeovirga</taxon>
    </lineage>
</organism>
<dbReference type="Proteomes" id="UP000267268">
    <property type="component" value="Chromosome 1"/>
</dbReference>
<reference evidence="2 3" key="1">
    <citation type="submission" date="2018-12" db="EMBL/GenBank/DDBJ databases">
        <title>Flammeovirga pectinis sp. nov., isolated from the gut of the Korean scallop, Patinopecten yessoensis.</title>
        <authorList>
            <person name="Bae J.-W."/>
            <person name="Jeong Y.-S."/>
            <person name="Kang W."/>
        </authorList>
    </citation>
    <scope>NUCLEOTIDE SEQUENCE [LARGE SCALE GENOMIC DNA]</scope>
    <source>
        <strain evidence="2 3">L12M1</strain>
    </source>
</reference>
<evidence type="ECO:0000256" key="1">
    <source>
        <dbReference type="SAM" id="SignalP"/>
    </source>
</evidence>
<evidence type="ECO:0000313" key="2">
    <source>
        <dbReference type="EMBL" id="AZQ62552.1"/>
    </source>
</evidence>
<dbReference type="KEGG" id="fll:EI427_09990"/>